<dbReference type="Pfam" id="PF20256">
    <property type="entry name" value="MoCoBD_2"/>
    <property type="match status" value="1"/>
</dbReference>
<dbReference type="InterPro" id="IPR000674">
    <property type="entry name" value="Ald_Oxase/Xan_DH_a/b"/>
</dbReference>
<gene>
    <name evidence="3" type="ORF">D1223_13465</name>
</gene>
<evidence type="ECO:0000313" key="3">
    <source>
        <dbReference type="EMBL" id="RIJ28392.1"/>
    </source>
</evidence>
<sequence length="758" mass="80327">MADTPIAPAGHVRLGSNSGQSMTRREGVAKVTGKANYAADNKPEGLLHAVYLESGIARGKVVSLNTEAALAHPGVVHVMTPENAPSLAVSPDEKPMPFSARMEVLQNNRVRYAGQPIALVLAETLEAATEGTRLLAPEYEEEPARIGFENGETYDPEYVTTGNPPARQVGDLEAERQRAAHTVEVTVDTPLQYHNAMEPHVIIAQWDGDKLTIDMPNQAIGLARAGIATYLGIDPENVTLRSPYLGGGFGSKAVVFGPQYLAMLAAREVGRPVKLVLRRDQMFGPVQHRSATRQTVRIDLDEEGRILALDHHSLSSTSSFDDWLESAANASLSIYASPAIKVSHTGLRVDTGTPGAVRAPGLASGTAALEVAIDAAAYRMKQDPLDFRLLNYAETDPGTGKPFSAKALRECYAEGAARFGWKDRPLEPGQMRDADGYLTGWGVGTALFHAPFFPAKASAVIRSDGSVAAQTSGADMGQGAWTALAQMAADGLGMPADEIEFEIGHSGLPDGSVAGGSAHTASAGGALFAAGSDAVRQVAEIAMNDPESPLYGAGNEGVRASGGRLHRIDDPARGETYAEILTRAGVAEVQGQGRGRREKSAAEQYAMYSHGAVFAEVKIDPDLYQVRVSRLVGAFAAGRIINPRLAKSQLNGGMIWGLSFALHEEGIHDLRSGRPINNDLAGYHVPVLADVPSVESILVEEHDPHANALGIKGVGEIGITGTVGAIANAVWHATGVRPQRYPIHIKDLLEGELARQRG</sequence>
<accession>A0A399REZ7</accession>
<dbReference type="RefSeq" id="WP_119376928.1">
    <property type="nucleotide sequence ID" value="NZ_QWFX01000013.1"/>
</dbReference>
<dbReference type="InterPro" id="IPR016208">
    <property type="entry name" value="Ald_Oxase/xanthine_DH-like"/>
</dbReference>
<evidence type="ECO:0000259" key="2">
    <source>
        <dbReference type="SMART" id="SM01008"/>
    </source>
</evidence>
<dbReference type="EMBL" id="QWFX01000013">
    <property type="protein sequence ID" value="RIJ28392.1"/>
    <property type="molecule type" value="Genomic_DNA"/>
</dbReference>
<dbReference type="SMART" id="SM01008">
    <property type="entry name" value="Ald_Xan_dh_C"/>
    <property type="match status" value="1"/>
</dbReference>
<proteinExistence type="predicted"/>
<evidence type="ECO:0000256" key="1">
    <source>
        <dbReference type="SAM" id="MobiDB-lite"/>
    </source>
</evidence>
<organism evidence="3 4">
    <name type="scientific">Henriciella mobilis</name>
    <dbReference type="NCBI Taxonomy" id="2305467"/>
    <lineage>
        <taxon>Bacteria</taxon>
        <taxon>Pseudomonadati</taxon>
        <taxon>Pseudomonadota</taxon>
        <taxon>Alphaproteobacteria</taxon>
        <taxon>Hyphomonadales</taxon>
        <taxon>Hyphomonadaceae</taxon>
        <taxon>Henriciella</taxon>
    </lineage>
</organism>
<dbReference type="AlphaFoldDB" id="A0A399REZ7"/>
<keyword evidence="4" id="KW-1185">Reference proteome</keyword>
<dbReference type="Pfam" id="PF01315">
    <property type="entry name" value="Ald_Xan_dh_C"/>
    <property type="match status" value="1"/>
</dbReference>
<dbReference type="Pfam" id="PF02738">
    <property type="entry name" value="MoCoBD_1"/>
    <property type="match status" value="1"/>
</dbReference>
<dbReference type="InterPro" id="IPR008274">
    <property type="entry name" value="AldOxase/xan_DH_MoCoBD1"/>
</dbReference>
<reference evidence="3 4" key="1">
    <citation type="submission" date="2018-08" db="EMBL/GenBank/DDBJ databases">
        <title>Henriciella mobilis sp. nov., isolated from seawater.</title>
        <authorList>
            <person name="Cheng H."/>
            <person name="Wu Y.-H."/>
            <person name="Xu X.-W."/>
            <person name="Guo L.-L."/>
        </authorList>
    </citation>
    <scope>NUCLEOTIDE SEQUENCE [LARGE SCALE GENOMIC DNA]</scope>
    <source>
        <strain evidence="3 4">JN25</strain>
    </source>
</reference>
<protein>
    <submittedName>
        <fullName evidence="3">Xanthine dehydrogenase family protein molybdopterin-binding subunit</fullName>
    </submittedName>
</protein>
<dbReference type="PANTHER" id="PTHR11908:SF153">
    <property type="entry name" value="DEHYDROGENASE"/>
    <property type="match status" value="1"/>
</dbReference>
<dbReference type="Gene3D" id="3.90.1170.50">
    <property type="entry name" value="Aldehyde oxidase/xanthine dehydrogenase, a/b hammerhead"/>
    <property type="match status" value="1"/>
</dbReference>
<evidence type="ECO:0000313" key="4">
    <source>
        <dbReference type="Proteomes" id="UP000266385"/>
    </source>
</evidence>
<name>A0A399REZ7_9PROT</name>
<dbReference type="OrthoDB" id="8428274at2"/>
<dbReference type="GO" id="GO:0016491">
    <property type="term" value="F:oxidoreductase activity"/>
    <property type="evidence" value="ECO:0007669"/>
    <property type="project" value="InterPro"/>
</dbReference>
<dbReference type="InterPro" id="IPR046867">
    <property type="entry name" value="AldOxase/xan_DH_MoCoBD2"/>
</dbReference>
<dbReference type="GO" id="GO:0005506">
    <property type="term" value="F:iron ion binding"/>
    <property type="evidence" value="ECO:0007669"/>
    <property type="project" value="InterPro"/>
</dbReference>
<feature type="region of interest" description="Disordered" evidence="1">
    <location>
        <begin position="1"/>
        <end position="26"/>
    </location>
</feature>
<dbReference type="Proteomes" id="UP000266385">
    <property type="component" value="Unassembled WGS sequence"/>
</dbReference>
<dbReference type="Gene3D" id="3.30.365.10">
    <property type="entry name" value="Aldehyde oxidase/xanthine dehydrogenase, molybdopterin binding domain"/>
    <property type="match status" value="4"/>
</dbReference>
<dbReference type="InterPro" id="IPR036856">
    <property type="entry name" value="Ald_Oxase/Xan_DH_a/b_sf"/>
</dbReference>
<comment type="caution">
    <text evidence="3">The sequence shown here is derived from an EMBL/GenBank/DDBJ whole genome shotgun (WGS) entry which is preliminary data.</text>
</comment>
<dbReference type="SUPFAM" id="SSF54665">
    <property type="entry name" value="CO dehydrogenase molybdoprotein N-domain-like"/>
    <property type="match status" value="1"/>
</dbReference>
<dbReference type="PANTHER" id="PTHR11908">
    <property type="entry name" value="XANTHINE DEHYDROGENASE"/>
    <property type="match status" value="1"/>
</dbReference>
<feature type="domain" description="Aldehyde oxidase/xanthine dehydrogenase a/b hammerhead" evidence="2">
    <location>
        <begin position="32"/>
        <end position="143"/>
    </location>
</feature>
<dbReference type="SUPFAM" id="SSF56003">
    <property type="entry name" value="Molybdenum cofactor-binding domain"/>
    <property type="match status" value="1"/>
</dbReference>
<dbReference type="InterPro" id="IPR037165">
    <property type="entry name" value="AldOxase/xan_DH_Mopterin-bd_sf"/>
</dbReference>